<protein>
    <submittedName>
        <fullName evidence="2">Redoxin family protein</fullName>
    </submittedName>
</protein>
<dbReference type="InterPro" id="IPR050553">
    <property type="entry name" value="Thioredoxin_ResA/DsbE_sf"/>
</dbReference>
<reference evidence="2" key="1">
    <citation type="submission" date="2019-12" db="EMBL/GenBank/DDBJ databases">
        <title>Whole-genome sequence of Halomicrobium mukohataei pws1.</title>
        <authorList>
            <person name="Verma D.K."/>
            <person name="Gopal K."/>
            <person name="Prasad E.S."/>
        </authorList>
    </citation>
    <scope>NUCLEOTIDE SEQUENCE</scope>
    <source>
        <strain evidence="2">Pws1</strain>
    </source>
</reference>
<organism evidence="2 3">
    <name type="scientific">Halomicrobium mukohataei</name>
    <dbReference type="NCBI Taxonomy" id="57705"/>
    <lineage>
        <taxon>Archaea</taxon>
        <taxon>Methanobacteriati</taxon>
        <taxon>Methanobacteriota</taxon>
        <taxon>Stenosarchaea group</taxon>
        <taxon>Halobacteria</taxon>
        <taxon>Halobacteriales</taxon>
        <taxon>Haloarculaceae</taxon>
        <taxon>Halomicrobium</taxon>
    </lineage>
</organism>
<gene>
    <name evidence="2" type="ORF">GOC74_16180</name>
</gene>
<dbReference type="EMBL" id="WOYG01000001">
    <property type="protein sequence ID" value="NLV11467.1"/>
    <property type="molecule type" value="Genomic_DNA"/>
</dbReference>
<proteinExistence type="predicted"/>
<name>A0A847UGT8_9EURY</name>
<dbReference type="PROSITE" id="PS51352">
    <property type="entry name" value="THIOREDOXIN_2"/>
    <property type="match status" value="1"/>
</dbReference>
<evidence type="ECO:0000313" key="2">
    <source>
        <dbReference type="EMBL" id="NLV11467.1"/>
    </source>
</evidence>
<feature type="domain" description="Thioredoxin" evidence="1">
    <location>
        <begin position="34"/>
        <end position="173"/>
    </location>
</feature>
<dbReference type="Pfam" id="PF08534">
    <property type="entry name" value="Redoxin"/>
    <property type="match status" value="1"/>
</dbReference>
<evidence type="ECO:0000259" key="1">
    <source>
        <dbReference type="PROSITE" id="PS51352"/>
    </source>
</evidence>
<dbReference type="PANTHER" id="PTHR42852:SF13">
    <property type="entry name" value="PROTEIN DIPZ"/>
    <property type="match status" value="1"/>
</dbReference>
<dbReference type="InterPro" id="IPR036249">
    <property type="entry name" value="Thioredoxin-like_sf"/>
</dbReference>
<dbReference type="SUPFAM" id="SSF52833">
    <property type="entry name" value="Thioredoxin-like"/>
    <property type="match status" value="1"/>
</dbReference>
<dbReference type="PANTHER" id="PTHR42852">
    <property type="entry name" value="THIOL:DISULFIDE INTERCHANGE PROTEIN DSBE"/>
    <property type="match status" value="1"/>
</dbReference>
<comment type="caution">
    <text evidence="2">The sequence shown here is derived from an EMBL/GenBank/DDBJ whole genome shotgun (WGS) entry which is preliminary data.</text>
</comment>
<dbReference type="Gene3D" id="3.40.30.10">
    <property type="entry name" value="Glutaredoxin"/>
    <property type="match status" value="1"/>
</dbReference>
<dbReference type="CDD" id="cd02966">
    <property type="entry name" value="TlpA_like_family"/>
    <property type="match status" value="1"/>
</dbReference>
<dbReference type="InterPro" id="IPR013766">
    <property type="entry name" value="Thioredoxin_domain"/>
</dbReference>
<evidence type="ECO:0000313" key="3">
    <source>
        <dbReference type="Proteomes" id="UP000608662"/>
    </source>
</evidence>
<sequence>MKRRRLLAALAGAGLAGGGLWAARNGMPGVATEAALPRRVETLSAAGSEAGEATVPTPDTVTVVDLFATWCDPCDEQIEILGAIRPDYDDVSFVSVTNERPSETLTRAEIADWWDRNGGRWTVGIDPGSDLLTAFGADGLPYVAVADADGTISYRQSGLAGERELREQLDRLV</sequence>
<dbReference type="RefSeq" id="WP_170095147.1">
    <property type="nucleotide sequence ID" value="NZ_WOYG01000001.1"/>
</dbReference>
<accession>A0A847UGT8</accession>
<dbReference type="InterPro" id="IPR013740">
    <property type="entry name" value="Redoxin"/>
</dbReference>
<dbReference type="AlphaFoldDB" id="A0A847UGT8"/>
<dbReference type="GO" id="GO:0016491">
    <property type="term" value="F:oxidoreductase activity"/>
    <property type="evidence" value="ECO:0007669"/>
    <property type="project" value="InterPro"/>
</dbReference>
<dbReference type="Proteomes" id="UP000608662">
    <property type="component" value="Unassembled WGS sequence"/>
</dbReference>